<dbReference type="GO" id="GO:0008716">
    <property type="term" value="F:D-alanine-D-alanine ligase activity"/>
    <property type="evidence" value="ECO:0007669"/>
    <property type="project" value="InterPro"/>
</dbReference>
<dbReference type="PANTHER" id="PTHR23132">
    <property type="entry name" value="D-ALANINE--D-ALANINE LIGASE"/>
    <property type="match status" value="1"/>
</dbReference>
<dbReference type="EMBL" id="PSQG01000023">
    <property type="protein sequence ID" value="RCH42356.1"/>
    <property type="molecule type" value="Genomic_DNA"/>
</dbReference>
<feature type="domain" description="ATP-grasp" evidence="4">
    <location>
        <begin position="140"/>
        <end position="338"/>
    </location>
</feature>
<evidence type="ECO:0000259" key="4">
    <source>
        <dbReference type="PROSITE" id="PS50975"/>
    </source>
</evidence>
<dbReference type="Gene3D" id="3.30.470.20">
    <property type="entry name" value="ATP-grasp fold, B domain"/>
    <property type="match status" value="1"/>
</dbReference>
<proteinExistence type="inferred from homology"/>
<evidence type="ECO:0000256" key="1">
    <source>
        <dbReference type="ARBA" id="ARBA00010871"/>
    </source>
</evidence>
<dbReference type="Pfam" id="PF07478">
    <property type="entry name" value="Dala_Dala_lig_C"/>
    <property type="match status" value="1"/>
</dbReference>
<dbReference type="AlphaFoldDB" id="A0A367FX03"/>
<reference evidence="5 6" key="1">
    <citation type="submission" date="2018-02" db="EMBL/GenBank/DDBJ databases">
        <title>Complete genome sequencing of Faecalibacterium prausnitzii strains isolated from the human gut.</title>
        <authorList>
            <person name="Fitzgerald B.C."/>
            <person name="Shkoporov A.N."/>
            <person name="Ross P.R."/>
            <person name="Hill C."/>
        </authorList>
    </citation>
    <scope>NUCLEOTIDE SEQUENCE [LARGE SCALE GENOMIC DNA]</scope>
    <source>
        <strain evidence="5 6">APC942/31-1</strain>
    </source>
</reference>
<organism evidence="5 6">
    <name type="scientific">Blautia obeum</name>
    <dbReference type="NCBI Taxonomy" id="40520"/>
    <lineage>
        <taxon>Bacteria</taxon>
        <taxon>Bacillati</taxon>
        <taxon>Bacillota</taxon>
        <taxon>Clostridia</taxon>
        <taxon>Lachnospirales</taxon>
        <taxon>Lachnospiraceae</taxon>
        <taxon>Blautia</taxon>
    </lineage>
</organism>
<dbReference type="InterPro" id="IPR013815">
    <property type="entry name" value="ATP_grasp_subdomain_1"/>
</dbReference>
<evidence type="ECO:0000256" key="3">
    <source>
        <dbReference type="PROSITE-ProRule" id="PRU00409"/>
    </source>
</evidence>
<gene>
    <name evidence="5" type="ORF">C4886_14460</name>
</gene>
<dbReference type="Proteomes" id="UP000253208">
    <property type="component" value="Unassembled WGS sequence"/>
</dbReference>
<evidence type="ECO:0000313" key="5">
    <source>
        <dbReference type="EMBL" id="RCH42356.1"/>
    </source>
</evidence>
<accession>A0A367FX03</accession>
<dbReference type="Gene3D" id="3.30.1490.20">
    <property type="entry name" value="ATP-grasp fold, A domain"/>
    <property type="match status" value="1"/>
</dbReference>
<protein>
    <recommendedName>
        <fullName evidence="4">ATP-grasp domain-containing protein</fullName>
    </recommendedName>
</protein>
<dbReference type="SUPFAM" id="SSF56059">
    <property type="entry name" value="Glutathione synthetase ATP-binding domain-like"/>
    <property type="match status" value="1"/>
</dbReference>
<keyword evidence="2" id="KW-0436">Ligase</keyword>
<dbReference type="GO" id="GO:0005524">
    <property type="term" value="F:ATP binding"/>
    <property type="evidence" value="ECO:0007669"/>
    <property type="project" value="UniProtKB-UniRule"/>
</dbReference>
<dbReference type="PROSITE" id="PS50975">
    <property type="entry name" value="ATP_GRASP"/>
    <property type="match status" value="1"/>
</dbReference>
<comment type="similarity">
    <text evidence="1">Belongs to the D-alanine--D-alanine ligase family.</text>
</comment>
<keyword evidence="3" id="KW-0547">Nucleotide-binding</keyword>
<dbReference type="InterPro" id="IPR011095">
    <property type="entry name" value="Dala_Dala_lig_C"/>
</dbReference>
<dbReference type="RefSeq" id="WP_114002656.1">
    <property type="nucleotide sequence ID" value="NZ_PSQG01000023.1"/>
</dbReference>
<dbReference type="InterPro" id="IPR011761">
    <property type="entry name" value="ATP-grasp"/>
</dbReference>
<sequence length="346" mass="39756">MREKKYIPFWTKEENKVDKNILSIILLAHVQQPRGYINNSQLQCSETERFSIEEFNEIYQGIVTAGYYIQSVYYNELDFISDFIEHPTRFQNCLIYNLARNGLGDNKKTMIPAFCELVGLNYSTSSSLACALCRNKYYFTTLFRSHNISAPKSWLLSSEGSWINGAPEEGIQVICKPCSESASQGVHESGIFYASPEKFKQFYGVTCIVQEYIDGEECEVPVFKIGNSIKILPPVGINLGKRKILDEQSSAENSYDFYCLSDTQSQQTIDQICNYAQEAFHLMQMNVYGRIDFRINSYGKPYIFDVSTTPYTTRHSSFAFAFDQMQFQYSDIYHAIITAAVHRLKQ</sequence>
<dbReference type="GO" id="GO:0046872">
    <property type="term" value="F:metal ion binding"/>
    <property type="evidence" value="ECO:0007669"/>
    <property type="project" value="InterPro"/>
</dbReference>
<keyword evidence="3" id="KW-0067">ATP-binding</keyword>
<dbReference type="PANTHER" id="PTHR23132:SF23">
    <property type="entry name" value="D-ALANINE--D-ALANINE LIGASE B"/>
    <property type="match status" value="1"/>
</dbReference>
<evidence type="ECO:0000313" key="6">
    <source>
        <dbReference type="Proteomes" id="UP000253208"/>
    </source>
</evidence>
<comment type="caution">
    <text evidence="5">The sequence shown here is derived from an EMBL/GenBank/DDBJ whole genome shotgun (WGS) entry which is preliminary data.</text>
</comment>
<name>A0A367FX03_9FIRM</name>
<evidence type="ECO:0000256" key="2">
    <source>
        <dbReference type="ARBA" id="ARBA00022598"/>
    </source>
</evidence>